<feature type="compositionally biased region" description="Polar residues" evidence="13">
    <location>
        <begin position="95"/>
        <end position="104"/>
    </location>
</feature>
<feature type="compositionally biased region" description="Low complexity" evidence="13">
    <location>
        <begin position="174"/>
        <end position="189"/>
    </location>
</feature>
<dbReference type="Gene3D" id="3.40.50.880">
    <property type="match status" value="1"/>
</dbReference>
<comment type="similarity">
    <text evidence="2 12">Belongs to the CTP synthase family.</text>
</comment>
<dbReference type="Pfam" id="PF00117">
    <property type="entry name" value="GATase"/>
    <property type="match status" value="1"/>
</dbReference>
<comment type="pathway">
    <text evidence="1 12">Pyrimidine metabolism; CTP biosynthesis via de novo pathway; CTP from UDP: step 2/2.</text>
</comment>
<feature type="compositionally biased region" description="Polar residues" evidence="13">
    <location>
        <begin position="138"/>
        <end position="147"/>
    </location>
</feature>
<sequence length="1016" mass="113973">MTETQKLPIFSPPGFLDYSHRRLPPLEIPPDAVPPRSDHQFRSPINQLPSIHAGLPPRHDYPQPPSVHRSAAPVEKLLQHSNPYTPPRSDPPYSPQQYGPSISPRSEFDSRGPRRLTEHRYPYEEPRHYQHSQHHEQPYSSLTSPVESSQQRPYPPLPSPGYTPSYASSSTPFRGSVGSHQHSQSHRGSIAAPHGSIAYSEPSATAPPPQKQHRAIPLPGSIPQPVYNEQLNLNYELRVRQQPIAARACGFGERDRRVIDPPPIIQLLVTDPKTGAAEQEELRYSLNVVHCTLWNAEGTNEETALIQPDRRTTRRLMGQLVASPSVAKDEHDAEGCFFCFPDLSCRTHGKYRLRFVLMRIDPMNLHVGGFSPILTEVLSDVFTVYTAKDFPGMRPSSALTRALKLQGCNIQVKKGNEKALARKRLTASQEHDNTEEDELKRRPSSTGLLLKTIGLKVSSIKVDPYLNVDAGTMNPKEHGEVFVLSDGGEVDLDLGNYERYLNITLTRDNNITTGKIYQHVIERERKGDYLGKTVQVVPHITDAIQDWIEKVARIPVDDSGEEPDVCIIELGGTVGDIESMPFIEAMSQLRRRAGKNNFMQIHVSYVPVIHGEQKTKPTQQAIKAVRSNGLIPDLIACRCERELEASAVEKIAHFCQVENEQVLVVRDMPSIYQVPMLLEQQRLIPMVRQFLALEQLSISPSMLQKGNHTWAQWQSLTGHDTRFHDPVTIALVGKYVELQDSYLSVIKSLEHATMRCRRKLDIRWVDSDHLEPKCQKTDPAKYHNAWHEVVKASGILVPGGFGQRATEGMISAATWAREHKKPYLGVCLGMQIAVIEYARNVCGIKDATSEEFNGEAQNKLIMFMPEVDKTTMGASMRLGLRPTLFQPGSEWSRLRALYAGKEEILERHRHRYEVNPDYIETLEKGGLSFVGKDDAGVRMEVIEIKDHPWFVGVQFHPEYLSRVLDPSRPYLGFVAASAGMLDEITRDYQSGAADGLSAEGIANGVNGLKINGDASF</sequence>
<evidence type="ECO:0000256" key="1">
    <source>
        <dbReference type="ARBA" id="ARBA00005171"/>
    </source>
</evidence>
<evidence type="ECO:0000256" key="10">
    <source>
        <dbReference type="ARBA" id="ARBA00054275"/>
    </source>
</evidence>
<dbReference type="InterPro" id="IPR017926">
    <property type="entry name" value="GATASE"/>
</dbReference>
<protein>
    <recommendedName>
        <fullName evidence="11 12">CTP synthase</fullName>
        <ecNumber evidence="3 12">6.3.4.2</ecNumber>
    </recommendedName>
    <alternativeName>
        <fullName evidence="12">UTP--ammonia ligase</fullName>
    </alternativeName>
</protein>
<reference evidence="15" key="1">
    <citation type="submission" date="2021-05" db="EMBL/GenBank/DDBJ databases">
        <authorList>
            <person name="Stam R."/>
        </authorList>
    </citation>
    <scope>NUCLEOTIDE SEQUENCE</scope>
    <source>
        <strain evidence="15">CS162</strain>
    </source>
</reference>
<dbReference type="Gene3D" id="2.60.40.3960">
    <property type="entry name" value="Velvet domain"/>
    <property type="match status" value="1"/>
</dbReference>
<dbReference type="GO" id="GO:0019856">
    <property type="term" value="P:pyrimidine nucleobase biosynthetic process"/>
    <property type="evidence" value="ECO:0007669"/>
    <property type="project" value="TreeGrafter"/>
</dbReference>
<dbReference type="NCBIfam" id="NF003792">
    <property type="entry name" value="PRK05380.1"/>
    <property type="match status" value="1"/>
</dbReference>
<dbReference type="AlphaFoldDB" id="A0A8J2IH11"/>
<feature type="compositionally biased region" description="Pro residues" evidence="13">
    <location>
        <begin position="84"/>
        <end position="94"/>
    </location>
</feature>
<evidence type="ECO:0000256" key="2">
    <source>
        <dbReference type="ARBA" id="ARBA00007533"/>
    </source>
</evidence>
<dbReference type="UniPathway" id="UPA00159">
    <property type="reaction ID" value="UER00277"/>
</dbReference>
<organism evidence="15 16">
    <name type="scientific">Alternaria atra</name>
    <dbReference type="NCBI Taxonomy" id="119953"/>
    <lineage>
        <taxon>Eukaryota</taxon>
        <taxon>Fungi</taxon>
        <taxon>Dikarya</taxon>
        <taxon>Ascomycota</taxon>
        <taxon>Pezizomycotina</taxon>
        <taxon>Dothideomycetes</taxon>
        <taxon>Pleosporomycetidae</taxon>
        <taxon>Pleosporales</taxon>
        <taxon>Pleosporineae</taxon>
        <taxon>Pleosporaceae</taxon>
        <taxon>Alternaria</taxon>
        <taxon>Alternaria sect. Ulocladioides</taxon>
    </lineage>
</organism>
<name>A0A8J2IH11_9PLEO</name>
<evidence type="ECO:0000256" key="13">
    <source>
        <dbReference type="SAM" id="MobiDB-lite"/>
    </source>
</evidence>
<accession>A0A8J2IH11</accession>
<keyword evidence="6 12" id="KW-0067">ATP-binding</keyword>
<dbReference type="InterPro" id="IPR038491">
    <property type="entry name" value="Velvet_dom_sf"/>
</dbReference>
<gene>
    <name evidence="15" type="ORF">ALTATR162_LOCUS8904</name>
</gene>
<dbReference type="GeneID" id="67021066"/>
<comment type="catalytic activity">
    <reaction evidence="9 12">
        <text>UTP + L-glutamine + ATP + H2O = CTP + L-glutamate + ADP + phosphate + 2 H(+)</text>
        <dbReference type="Rhea" id="RHEA:26426"/>
        <dbReference type="ChEBI" id="CHEBI:15377"/>
        <dbReference type="ChEBI" id="CHEBI:15378"/>
        <dbReference type="ChEBI" id="CHEBI:29985"/>
        <dbReference type="ChEBI" id="CHEBI:30616"/>
        <dbReference type="ChEBI" id="CHEBI:37563"/>
        <dbReference type="ChEBI" id="CHEBI:43474"/>
        <dbReference type="ChEBI" id="CHEBI:46398"/>
        <dbReference type="ChEBI" id="CHEBI:58359"/>
        <dbReference type="ChEBI" id="CHEBI:456216"/>
        <dbReference type="EC" id="6.3.4.2"/>
    </reaction>
</comment>
<evidence type="ECO:0000256" key="7">
    <source>
        <dbReference type="ARBA" id="ARBA00022962"/>
    </source>
</evidence>
<dbReference type="RefSeq" id="XP_043172472.1">
    <property type="nucleotide sequence ID" value="XM_043316537.1"/>
</dbReference>
<evidence type="ECO:0000256" key="8">
    <source>
        <dbReference type="ARBA" id="ARBA00022975"/>
    </source>
</evidence>
<dbReference type="InterPro" id="IPR027417">
    <property type="entry name" value="P-loop_NTPase"/>
</dbReference>
<dbReference type="Gene3D" id="3.40.50.300">
    <property type="entry name" value="P-loop containing nucleotide triphosphate hydrolases"/>
    <property type="match status" value="1"/>
</dbReference>
<evidence type="ECO:0000256" key="12">
    <source>
        <dbReference type="RuleBase" id="RU810713"/>
    </source>
</evidence>
<dbReference type="CDD" id="cd01746">
    <property type="entry name" value="GATase1_CTP_Synthase"/>
    <property type="match status" value="1"/>
</dbReference>
<feature type="domain" description="Velvet" evidence="14">
    <location>
        <begin position="230"/>
        <end position="413"/>
    </location>
</feature>
<dbReference type="EC" id="6.3.4.2" evidence="3 12"/>
<keyword evidence="5 12" id="KW-0547">Nucleotide-binding</keyword>
<dbReference type="EMBL" id="CAJRGZ010000023">
    <property type="protein sequence ID" value="CAG5178845.1"/>
    <property type="molecule type" value="Genomic_DNA"/>
</dbReference>
<dbReference type="SUPFAM" id="SSF52317">
    <property type="entry name" value="Class I glutamine amidotransferase-like"/>
    <property type="match status" value="1"/>
</dbReference>
<dbReference type="InterPro" id="IPR004468">
    <property type="entry name" value="CTP_synthase"/>
</dbReference>
<keyword evidence="16" id="KW-1185">Reference proteome</keyword>
<dbReference type="GO" id="GO:0005737">
    <property type="term" value="C:cytoplasm"/>
    <property type="evidence" value="ECO:0007669"/>
    <property type="project" value="TreeGrafter"/>
</dbReference>
<dbReference type="PROSITE" id="PS51273">
    <property type="entry name" value="GATASE_TYPE_1"/>
    <property type="match status" value="1"/>
</dbReference>
<feature type="compositionally biased region" description="Basic and acidic residues" evidence="13">
    <location>
        <begin position="106"/>
        <end position="137"/>
    </location>
</feature>
<dbReference type="InterPro" id="IPR037525">
    <property type="entry name" value="Velvet_dom"/>
</dbReference>
<dbReference type="GO" id="GO:0003883">
    <property type="term" value="F:CTP synthase activity"/>
    <property type="evidence" value="ECO:0007669"/>
    <property type="project" value="UniProtKB-UniRule"/>
</dbReference>
<evidence type="ECO:0000313" key="15">
    <source>
        <dbReference type="EMBL" id="CAG5178845.1"/>
    </source>
</evidence>
<dbReference type="SUPFAM" id="SSF52540">
    <property type="entry name" value="P-loop containing nucleoside triphosphate hydrolases"/>
    <property type="match status" value="1"/>
</dbReference>
<evidence type="ECO:0000256" key="6">
    <source>
        <dbReference type="ARBA" id="ARBA00022840"/>
    </source>
</evidence>
<keyword evidence="4 12" id="KW-0436">Ligase</keyword>
<dbReference type="PROSITE" id="PS51821">
    <property type="entry name" value="VELVET"/>
    <property type="match status" value="1"/>
</dbReference>
<dbReference type="GO" id="GO:0044210">
    <property type="term" value="P:'de novo' CTP biosynthetic process"/>
    <property type="evidence" value="ECO:0007669"/>
    <property type="project" value="UniProtKB-UniRule"/>
</dbReference>
<evidence type="ECO:0000256" key="9">
    <source>
        <dbReference type="ARBA" id="ARBA00047781"/>
    </source>
</evidence>
<dbReference type="InterPro" id="IPR029062">
    <property type="entry name" value="Class_I_gatase-like"/>
</dbReference>
<dbReference type="PANTHER" id="PTHR11550">
    <property type="entry name" value="CTP SYNTHASE"/>
    <property type="match status" value="1"/>
</dbReference>
<keyword evidence="7 12" id="KW-0315">Glutamine amidotransferase</keyword>
<dbReference type="GO" id="GO:0005524">
    <property type="term" value="F:ATP binding"/>
    <property type="evidence" value="ECO:0007669"/>
    <property type="project" value="UniProtKB-KW"/>
</dbReference>
<comment type="function">
    <text evidence="10 12">Catalyzes the ATP-dependent amination of UTP to CTP with either L-glutamine or ammonia as the source of nitrogen.</text>
</comment>
<comment type="caution">
    <text evidence="15">The sequence shown here is derived from an EMBL/GenBank/DDBJ whole genome shotgun (WGS) entry which is preliminary data.</text>
</comment>
<feature type="region of interest" description="Disordered" evidence="13">
    <location>
        <begin position="1"/>
        <end position="213"/>
    </location>
</feature>
<keyword evidence="8 12" id="KW-0665">Pyrimidine biosynthesis</keyword>
<dbReference type="GO" id="GO:0042802">
    <property type="term" value="F:identical protein binding"/>
    <property type="evidence" value="ECO:0007669"/>
    <property type="project" value="TreeGrafter"/>
</dbReference>
<dbReference type="FunFam" id="3.40.50.300:FF:000207">
    <property type="entry name" value="CTP synthase"/>
    <property type="match status" value="1"/>
</dbReference>
<proteinExistence type="inferred from homology"/>
<dbReference type="OrthoDB" id="1739076at2759"/>
<dbReference type="Pfam" id="PF11754">
    <property type="entry name" value="Velvet"/>
    <property type="match status" value="2"/>
</dbReference>
<dbReference type="CDD" id="cd03113">
    <property type="entry name" value="CTPS_N"/>
    <property type="match status" value="1"/>
</dbReference>
<dbReference type="NCBIfam" id="TIGR00337">
    <property type="entry name" value="PyrG"/>
    <property type="match status" value="1"/>
</dbReference>
<evidence type="ECO:0000256" key="3">
    <source>
        <dbReference type="ARBA" id="ARBA00012291"/>
    </source>
</evidence>
<dbReference type="PANTHER" id="PTHR11550:SF0">
    <property type="entry name" value="CTP SYNTHASE-RELATED"/>
    <property type="match status" value="1"/>
</dbReference>
<dbReference type="Proteomes" id="UP000676310">
    <property type="component" value="Unassembled WGS sequence"/>
</dbReference>
<evidence type="ECO:0000313" key="16">
    <source>
        <dbReference type="Proteomes" id="UP000676310"/>
    </source>
</evidence>
<evidence type="ECO:0000259" key="14">
    <source>
        <dbReference type="PROSITE" id="PS51821"/>
    </source>
</evidence>
<dbReference type="Pfam" id="PF06418">
    <property type="entry name" value="CTP_synth_N"/>
    <property type="match status" value="1"/>
</dbReference>
<evidence type="ECO:0000256" key="4">
    <source>
        <dbReference type="ARBA" id="ARBA00022598"/>
    </source>
</evidence>
<evidence type="ECO:0000256" key="5">
    <source>
        <dbReference type="ARBA" id="ARBA00022741"/>
    </source>
</evidence>
<dbReference type="GO" id="GO:0097268">
    <property type="term" value="C:cytoophidium"/>
    <property type="evidence" value="ECO:0007669"/>
    <property type="project" value="TreeGrafter"/>
</dbReference>
<dbReference type="InterPro" id="IPR017456">
    <property type="entry name" value="CTP_synthase_N"/>
</dbReference>
<evidence type="ECO:0000256" key="11">
    <source>
        <dbReference type="ARBA" id="ARBA00070745"/>
    </source>
</evidence>
<dbReference type="FunFam" id="3.40.50.880:FF:000005">
    <property type="entry name" value="CTP synthase"/>
    <property type="match status" value="1"/>
</dbReference>
<dbReference type="InterPro" id="IPR033828">
    <property type="entry name" value="GATase1_CTP_Synthase"/>
</dbReference>